<dbReference type="PANTHER" id="PTHR22916">
    <property type="entry name" value="GLYCOSYLTRANSFERASE"/>
    <property type="match status" value="1"/>
</dbReference>
<accession>A0A268NVI2</accession>
<evidence type="ECO:0000313" key="4">
    <source>
        <dbReference type="Proteomes" id="UP000216207"/>
    </source>
</evidence>
<dbReference type="Gene3D" id="3.90.550.10">
    <property type="entry name" value="Spore Coat Polysaccharide Biosynthesis Protein SpsA, Chain A"/>
    <property type="match status" value="1"/>
</dbReference>
<name>A0A268NVI2_SHOCL</name>
<organism evidence="3 4">
    <name type="scientific">Shouchella clausii</name>
    <name type="common">Alkalihalobacillus clausii</name>
    <dbReference type="NCBI Taxonomy" id="79880"/>
    <lineage>
        <taxon>Bacteria</taxon>
        <taxon>Bacillati</taxon>
        <taxon>Bacillota</taxon>
        <taxon>Bacilli</taxon>
        <taxon>Bacillales</taxon>
        <taxon>Bacillaceae</taxon>
        <taxon>Shouchella</taxon>
    </lineage>
</organism>
<dbReference type="InterPro" id="IPR001173">
    <property type="entry name" value="Glyco_trans_2-like"/>
</dbReference>
<protein>
    <submittedName>
        <fullName evidence="3">Glycosyltransferase family 2 protein</fullName>
    </submittedName>
</protein>
<comment type="caution">
    <text evidence="3">The sequence shown here is derived from an EMBL/GenBank/DDBJ whole genome shotgun (WGS) entry which is preliminary data.</text>
</comment>
<sequence>MEQQPLVSIITPVYNCETFLHETIESVLAQTYANWELWLINDASSDGSKYIAAQFAEADSRIKLIDLEKNGGAAVARNKGLERAEGKYVAFLDGDDLWRPQKLERQVGFMEETGHLFSFTSYRIMREDGTERSKVVEAPSVVTYEQLLSNTIIGCLTVMLNQDALGTLQMPTIRTRQDFMLWLSILKNGYSAYGIKEELAVYRKVGNSISSNKWQAAKRNWEIYRKHEELPWLKACRVFVGYAWNGMKKL</sequence>
<feature type="domain" description="Glycosyltransferase 2-like" evidence="2">
    <location>
        <begin position="8"/>
        <end position="133"/>
    </location>
</feature>
<dbReference type="CDD" id="cd00761">
    <property type="entry name" value="Glyco_tranf_GTA_type"/>
    <property type="match status" value="1"/>
</dbReference>
<dbReference type="SUPFAM" id="SSF53448">
    <property type="entry name" value="Nucleotide-diphospho-sugar transferases"/>
    <property type="match status" value="1"/>
</dbReference>
<evidence type="ECO:0000259" key="2">
    <source>
        <dbReference type="Pfam" id="PF00535"/>
    </source>
</evidence>
<evidence type="ECO:0000313" key="3">
    <source>
        <dbReference type="EMBL" id="PAE87055.1"/>
    </source>
</evidence>
<comment type="similarity">
    <text evidence="1">Belongs to the glycosyltransferase 2 family.</text>
</comment>
<reference evidence="3 4" key="1">
    <citation type="submission" date="2017-07" db="EMBL/GenBank/DDBJ databases">
        <title>Isolation and whole genome analysis of endospore-forming bacteria from heroin.</title>
        <authorList>
            <person name="Kalinowski J."/>
            <person name="Ahrens B."/>
            <person name="Al-Dilaimi A."/>
            <person name="Winkler A."/>
            <person name="Wibberg D."/>
            <person name="Schleenbecker U."/>
            <person name="Ruckert C."/>
            <person name="Wolfel R."/>
            <person name="Grass G."/>
        </authorList>
    </citation>
    <scope>NUCLEOTIDE SEQUENCE [LARGE SCALE GENOMIC DNA]</scope>
    <source>
        <strain evidence="3 4">7539</strain>
    </source>
</reference>
<dbReference type="FunFam" id="3.90.550.10:FF:000130">
    <property type="entry name" value="Family 2 glycosyl transferase"/>
    <property type="match status" value="1"/>
</dbReference>
<dbReference type="OMA" id="TWFVYRE"/>
<dbReference type="Proteomes" id="UP000216207">
    <property type="component" value="Unassembled WGS sequence"/>
</dbReference>
<dbReference type="InterPro" id="IPR029044">
    <property type="entry name" value="Nucleotide-diphossugar_trans"/>
</dbReference>
<dbReference type="GO" id="GO:0016758">
    <property type="term" value="F:hexosyltransferase activity"/>
    <property type="evidence" value="ECO:0007669"/>
    <property type="project" value="UniProtKB-ARBA"/>
</dbReference>
<evidence type="ECO:0000256" key="1">
    <source>
        <dbReference type="ARBA" id="ARBA00006739"/>
    </source>
</evidence>
<dbReference type="RefSeq" id="WP_011248007.1">
    <property type="nucleotide sequence ID" value="NZ_BOQS01000001.1"/>
</dbReference>
<dbReference type="PANTHER" id="PTHR22916:SF3">
    <property type="entry name" value="UDP-GLCNAC:BETAGAL BETA-1,3-N-ACETYLGLUCOSAMINYLTRANSFERASE-LIKE PROTEIN 1"/>
    <property type="match status" value="1"/>
</dbReference>
<dbReference type="Pfam" id="PF00535">
    <property type="entry name" value="Glycos_transf_2"/>
    <property type="match status" value="1"/>
</dbReference>
<dbReference type="EMBL" id="NPCC01000043">
    <property type="protein sequence ID" value="PAE87055.1"/>
    <property type="molecule type" value="Genomic_DNA"/>
</dbReference>
<keyword evidence="3" id="KW-0808">Transferase</keyword>
<dbReference type="AlphaFoldDB" id="A0A268NVI2"/>
<proteinExistence type="inferred from homology"/>
<gene>
    <name evidence="3" type="ORF">CHH72_20655</name>
</gene>